<protein>
    <recommendedName>
        <fullName evidence="2">DUF3277 family protein</fullName>
    </recommendedName>
</protein>
<accession>A0A8S5TVC0</accession>
<dbReference type="InterPro" id="IPR021695">
    <property type="entry name" value="Phage_KPP10_Orf10"/>
</dbReference>
<evidence type="ECO:0000313" key="1">
    <source>
        <dbReference type="EMBL" id="DAF86154.1"/>
    </source>
</evidence>
<dbReference type="Pfam" id="PF11681">
    <property type="entry name" value="Phage_Tube_PhiTE"/>
    <property type="match status" value="1"/>
</dbReference>
<organism evidence="1">
    <name type="scientific">Myoviridae sp. ct17M4</name>
    <dbReference type="NCBI Taxonomy" id="2825016"/>
    <lineage>
        <taxon>Viruses</taxon>
        <taxon>Duplodnaviria</taxon>
        <taxon>Heunggongvirae</taxon>
        <taxon>Uroviricota</taxon>
        <taxon>Caudoviricetes</taxon>
    </lineage>
</organism>
<reference evidence="1" key="1">
    <citation type="journal article" date="2021" name="Proc. Natl. Acad. Sci. U.S.A.">
        <title>A Catalog of Tens of Thousands of Viruses from Human Metagenomes Reveals Hidden Associations with Chronic Diseases.</title>
        <authorList>
            <person name="Tisza M.J."/>
            <person name="Buck C.B."/>
        </authorList>
    </citation>
    <scope>NUCLEOTIDE SEQUENCE</scope>
    <source>
        <strain evidence="1">Ct17M4</strain>
    </source>
</reference>
<dbReference type="EMBL" id="BK015938">
    <property type="protein sequence ID" value="DAF86154.1"/>
    <property type="molecule type" value="Genomic_DNA"/>
</dbReference>
<evidence type="ECO:0008006" key="2">
    <source>
        <dbReference type="Google" id="ProtNLM"/>
    </source>
</evidence>
<sequence>MSDVLTYNPKKNIIIYGAKQLTGFAEDDMITIKPLGDGMQIFSGADGEVGRSIDPNSTYEVTVSLATSSKSNDYLSACFNKDRKTGSNMLPLIIKDLSGSTLFFAKQAWLKNIPESKRGRKISNQDWTFNTGQVDDPIIGGND</sequence>
<dbReference type="NCBIfam" id="NF047581">
    <property type="entry name" value="gp105_phage_fam"/>
    <property type="match status" value="1"/>
</dbReference>
<proteinExistence type="predicted"/>
<name>A0A8S5TVC0_9CAUD</name>